<dbReference type="InterPro" id="IPR031468">
    <property type="entry name" value="SMP_LBD"/>
</dbReference>
<dbReference type="PRINTS" id="PR00360">
    <property type="entry name" value="C2DOMAIN"/>
</dbReference>
<evidence type="ECO:0000256" key="2">
    <source>
        <dbReference type="ARBA" id="ARBA00022448"/>
    </source>
</evidence>
<feature type="region of interest" description="Disordered" evidence="6">
    <location>
        <begin position="407"/>
        <end position="445"/>
    </location>
</feature>
<organism evidence="10 11">
    <name type="scientific">Spinacia oleracea</name>
    <name type="common">Spinach</name>
    <dbReference type="NCBI Taxonomy" id="3562"/>
    <lineage>
        <taxon>Eukaryota</taxon>
        <taxon>Viridiplantae</taxon>
        <taxon>Streptophyta</taxon>
        <taxon>Embryophyta</taxon>
        <taxon>Tracheophyta</taxon>
        <taxon>Spermatophyta</taxon>
        <taxon>Magnoliopsida</taxon>
        <taxon>eudicotyledons</taxon>
        <taxon>Gunneridae</taxon>
        <taxon>Pentapetalae</taxon>
        <taxon>Caryophyllales</taxon>
        <taxon>Chenopodiaceae</taxon>
        <taxon>Chenopodioideae</taxon>
        <taxon>Anserineae</taxon>
        <taxon>Spinacia</taxon>
    </lineage>
</organism>
<sequence>MVITEISIIHHLGIVLVLLWVLNSYGFCHPVLYFISLIYLYQVNERYTMRLRRKLQFDERKAANQRRILTDSETVRWLNHAVDKMWPICLEPIISQRIFLPIIPWFLQKYKPWTVKRASVQHLYLGRTPPLFTDLRVLRDSTEDDHLVLELGLNFLTADDMSAILSAKLRKRLGFGIAAKMHLTGLHVEGKVLIGVKFLRSWPFIGRLRVCFAEPPYFQMTVKPLFNHGLDVTEIPGIAGWLDKLLAVAFEETLVEPNMLVVDMEKFVSPEPENWFSVDVKEPLAYANVEVIEAVELKASDLNGLSDPYVKGHLGQYRFRTQVQRKTLTPKWQEEFKVPICSWEGQNVLAIEVLDKDHFSADDVIGNCSVNINELRDGYRHDMWLPLENVKIGRLHLAITVVEAMGKGKEQSEQKAEEVKSVSKKPASVENEEGGKQRPILTANPQQFADTFEPIDVEGQKETGMWVHHPGREVSQTWEPRKGKSRQNDTEILSVETPKSSVLIDSSNSSTSGDESKEDQKIKRGNIIQRGLDKVFHRNHENEDETKSCEVAADLSPHANVQAAHIKTVGVNLVVDNDLSGPLSGDGKVGGSSNEGSGAEGSNKLDVKDRAKNILKTARNSARHLKQSFSRKGSKKKKDTTEVPFESDSSDEDSFSSTGIPVSSTLISTNGTDEADIHTNDPIKPSLDIPARNSTDNIITASQGDQLLSVANP</sequence>
<dbReference type="CDD" id="cd00030">
    <property type="entry name" value="C2"/>
    <property type="match status" value="1"/>
</dbReference>
<dbReference type="Pfam" id="PF00168">
    <property type="entry name" value="C2"/>
    <property type="match status" value="1"/>
</dbReference>
<feature type="region of interest" description="Disordered" evidence="6">
    <location>
        <begin position="471"/>
        <end position="526"/>
    </location>
</feature>
<dbReference type="KEGG" id="soe:110775568"/>
<evidence type="ECO:0000256" key="4">
    <source>
        <dbReference type="ARBA" id="ARBA00023121"/>
    </source>
</evidence>
<dbReference type="PROSITE" id="PS50004">
    <property type="entry name" value="C2"/>
    <property type="match status" value="1"/>
</dbReference>
<keyword evidence="7" id="KW-0812">Transmembrane</keyword>
<dbReference type="Gene3D" id="2.60.40.150">
    <property type="entry name" value="C2 domain"/>
    <property type="match status" value="1"/>
</dbReference>
<feature type="compositionally biased region" description="Basic and acidic residues" evidence="6">
    <location>
        <begin position="603"/>
        <end position="612"/>
    </location>
</feature>
<feature type="compositionally biased region" description="Basic and acidic residues" evidence="6">
    <location>
        <begin position="407"/>
        <end position="421"/>
    </location>
</feature>
<accession>A0A9R0JI25</accession>
<reference evidence="10" key="1">
    <citation type="journal article" date="2021" name="Nat. Commun.">
        <title>Genomic analyses provide insights into spinach domestication and the genetic basis of agronomic traits.</title>
        <authorList>
            <person name="Cai X."/>
            <person name="Sun X."/>
            <person name="Xu C."/>
            <person name="Sun H."/>
            <person name="Wang X."/>
            <person name="Ge C."/>
            <person name="Zhang Z."/>
            <person name="Wang Q."/>
            <person name="Fei Z."/>
            <person name="Jiao C."/>
            <person name="Wang Q."/>
        </authorList>
    </citation>
    <scope>NUCLEOTIDE SEQUENCE [LARGE SCALE GENOMIC DNA]</scope>
    <source>
        <strain evidence="10">cv. Varoflay</strain>
    </source>
</reference>
<feature type="domain" description="C2" evidence="8">
    <location>
        <begin position="270"/>
        <end position="385"/>
    </location>
</feature>
<dbReference type="PROSITE" id="PS51847">
    <property type="entry name" value="SMP"/>
    <property type="match status" value="1"/>
</dbReference>
<evidence type="ECO:0000259" key="8">
    <source>
        <dbReference type="PROSITE" id="PS50004"/>
    </source>
</evidence>
<dbReference type="GO" id="GO:0016020">
    <property type="term" value="C:membrane"/>
    <property type="evidence" value="ECO:0007669"/>
    <property type="project" value="UniProtKB-SubCell"/>
</dbReference>
<keyword evidence="5 7" id="KW-0472">Membrane</keyword>
<name>A0A9R0JI25_SPIOL</name>
<feature type="compositionally biased region" description="Low complexity" evidence="6">
    <location>
        <begin position="591"/>
        <end position="602"/>
    </location>
</feature>
<reference evidence="11" key="2">
    <citation type="submission" date="2025-08" db="UniProtKB">
        <authorList>
            <consortium name="RefSeq"/>
        </authorList>
    </citation>
    <scope>IDENTIFICATION</scope>
    <source>
        <tissue evidence="11">Leaf</tissue>
    </source>
</reference>
<evidence type="ECO:0000256" key="6">
    <source>
        <dbReference type="SAM" id="MobiDB-lite"/>
    </source>
</evidence>
<comment type="subcellular location">
    <subcellularLocation>
        <location evidence="1">Membrane</location>
    </subcellularLocation>
</comment>
<evidence type="ECO:0000259" key="9">
    <source>
        <dbReference type="PROSITE" id="PS51847"/>
    </source>
</evidence>
<keyword evidence="10" id="KW-1185">Reference proteome</keyword>
<dbReference type="GO" id="GO:0006869">
    <property type="term" value="P:lipid transport"/>
    <property type="evidence" value="ECO:0007669"/>
    <property type="project" value="UniProtKB-KW"/>
</dbReference>
<keyword evidence="4" id="KW-0446">Lipid-binding</keyword>
<feature type="transmembrane region" description="Helical" evidence="7">
    <location>
        <begin position="12"/>
        <end position="41"/>
    </location>
</feature>
<dbReference type="RefSeq" id="XP_021835871.1">
    <property type="nucleotide sequence ID" value="XM_021980179.2"/>
</dbReference>
<evidence type="ECO:0000256" key="1">
    <source>
        <dbReference type="ARBA" id="ARBA00004370"/>
    </source>
</evidence>
<dbReference type="CDD" id="cd21669">
    <property type="entry name" value="SMP_SF"/>
    <property type="match status" value="1"/>
</dbReference>
<evidence type="ECO:0000313" key="10">
    <source>
        <dbReference type="Proteomes" id="UP000813463"/>
    </source>
</evidence>
<dbReference type="InterPro" id="IPR000008">
    <property type="entry name" value="C2_dom"/>
</dbReference>
<evidence type="ECO:0000313" key="11">
    <source>
        <dbReference type="RefSeq" id="XP_021835871.1"/>
    </source>
</evidence>
<keyword evidence="2" id="KW-0813">Transport</keyword>
<dbReference type="InterPro" id="IPR052847">
    <property type="entry name" value="Ext_Synaptotagmin/KAHRP-like"/>
</dbReference>
<evidence type="ECO:0000256" key="7">
    <source>
        <dbReference type="SAM" id="Phobius"/>
    </source>
</evidence>
<dbReference type="PANTHER" id="PTHR47042:SF4">
    <property type="entry name" value="OS02G0313700 PROTEIN"/>
    <property type="match status" value="1"/>
</dbReference>
<evidence type="ECO:0000256" key="3">
    <source>
        <dbReference type="ARBA" id="ARBA00023055"/>
    </source>
</evidence>
<feature type="region of interest" description="Disordered" evidence="6">
    <location>
        <begin position="583"/>
        <end position="696"/>
    </location>
</feature>
<dbReference type="PANTHER" id="PTHR47042">
    <property type="entry name" value="C2 DOMAIN-CONTAINING PROTEIN-LIKE"/>
    <property type="match status" value="1"/>
</dbReference>
<keyword evidence="3" id="KW-0445">Lipid transport</keyword>
<feature type="domain" description="SMP-LTD" evidence="9">
    <location>
        <begin position="71"/>
        <end position="265"/>
    </location>
</feature>
<dbReference type="InterPro" id="IPR035892">
    <property type="entry name" value="C2_domain_sf"/>
</dbReference>
<dbReference type="Pfam" id="PF25669">
    <property type="entry name" value="SMP_MUG190-like"/>
    <property type="match status" value="1"/>
</dbReference>
<keyword evidence="7" id="KW-1133">Transmembrane helix</keyword>
<dbReference type="AlphaFoldDB" id="A0A9R0JI25"/>
<protein>
    <submittedName>
        <fullName evidence="11">C2 domain-containing protein At1g53590</fullName>
    </submittedName>
</protein>
<dbReference type="GO" id="GO:0008289">
    <property type="term" value="F:lipid binding"/>
    <property type="evidence" value="ECO:0007669"/>
    <property type="project" value="UniProtKB-KW"/>
</dbReference>
<dbReference type="OrthoDB" id="270970at2759"/>
<dbReference type="GeneID" id="110775568"/>
<proteinExistence type="predicted"/>
<dbReference type="SUPFAM" id="SSF49562">
    <property type="entry name" value="C2 domain (Calcium/lipid-binding domain, CaLB)"/>
    <property type="match status" value="1"/>
</dbReference>
<feature type="compositionally biased region" description="Basic and acidic residues" evidence="6">
    <location>
        <begin position="479"/>
        <end position="489"/>
    </location>
</feature>
<dbReference type="SMART" id="SM00239">
    <property type="entry name" value="C2"/>
    <property type="match status" value="1"/>
</dbReference>
<gene>
    <name evidence="11" type="primary">LOC110775568</name>
</gene>
<evidence type="ECO:0000256" key="5">
    <source>
        <dbReference type="ARBA" id="ARBA00023136"/>
    </source>
</evidence>
<dbReference type="Proteomes" id="UP000813463">
    <property type="component" value="Chromosome 4"/>
</dbReference>
<feature type="compositionally biased region" description="Polar residues" evidence="6">
    <location>
        <begin position="658"/>
        <end position="672"/>
    </location>
</feature>